<accession>A0AAV9VT50</accession>
<sequence length="302" mass="33798">MDRKAQRIENIRAHLRDLIYDQHREQVDPKDITNTHRSRAPFQFIFKSDDPKQPKVSIASISQPDYDAIMRLITTGRLRAVRIDGSPDTSNLQQDIDLSQRSPTGTIETTFTPGPVEQLVVRKRESLGLDEASTGSFQTPQLLPTLPPFSTIMTHGSGLTLSPPQSTTQISPSSHSRSFDNPIGLSSFPVSTAMALDDPPGSPGTTCWGQIHKDLQVLRAGAAQWAEDLGDIQTRIEELSKLEKEVGRESSEVAYSEIEQLKSENSALRLRVEILEKENKNVTKERDFLKRLLDRIPSAERF</sequence>
<feature type="region of interest" description="Disordered" evidence="2">
    <location>
        <begin position="159"/>
        <end position="180"/>
    </location>
</feature>
<protein>
    <submittedName>
        <fullName evidence="3">Uncharacterized protein</fullName>
    </submittedName>
</protein>
<dbReference type="EMBL" id="JAVHNS010000001">
    <property type="protein sequence ID" value="KAK6363134.1"/>
    <property type="molecule type" value="Genomic_DNA"/>
</dbReference>
<dbReference type="Proteomes" id="UP001373714">
    <property type="component" value="Unassembled WGS sequence"/>
</dbReference>
<proteinExistence type="predicted"/>
<feature type="coiled-coil region" evidence="1">
    <location>
        <begin position="258"/>
        <end position="292"/>
    </location>
</feature>
<keyword evidence="1" id="KW-0175">Coiled coil</keyword>
<evidence type="ECO:0000256" key="1">
    <source>
        <dbReference type="SAM" id="Coils"/>
    </source>
</evidence>
<organism evidence="3 4">
    <name type="scientific">Orbilia blumenaviensis</name>
    <dbReference type="NCBI Taxonomy" id="1796055"/>
    <lineage>
        <taxon>Eukaryota</taxon>
        <taxon>Fungi</taxon>
        <taxon>Dikarya</taxon>
        <taxon>Ascomycota</taxon>
        <taxon>Pezizomycotina</taxon>
        <taxon>Orbiliomycetes</taxon>
        <taxon>Orbiliales</taxon>
        <taxon>Orbiliaceae</taxon>
        <taxon>Orbilia</taxon>
    </lineage>
</organism>
<comment type="caution">
    <text evidence="3">The sequence shown here is derived from an EMBL/GenBank/DDBJ whole genome shotgun (WGS) entry which is preliminary data.</text>
</comment>
<evidence type="ECO:0000313" key="3">
    <source>
        <dbReference type="EMBL" id="KAK6363134.1"/>
    </source>
</evidence>
<feature type="compositionally biased region" description="Low complexity" evidence="2">
    <location>
        <begin position="160"/>
        <end position="176"/>
    </location>
</feature>
<dbReference type="AlphaFoldDB" id="A0AAV9VT50"/>
<name>A0AAV9VT50_9PEZI</name>
<evidence type="ECO:0000313" key="4">
    <source>
        <dbReference type="Proteomes" id="UP001373714"/>
    </source>
</evidence>
<reference evidence="3 4" key="1">
    <citation type="submission" date="2019-10" db="EMBL/GenBank/DDBJ databases">
        <authorList>
            <person name="Palmer J.M."/>
        </authorList>
    </citation>
    <scope>NUCLEOTIDE SEQUENCE [LARGE SCALE GENOMIC DNA]</scope>
    <source>
        <strain evidence="3 4">TWF730</strain>
    </source>
</reference>
<gene>
    <name evidence="3" type="ORF">TWF730_000583</name>
</gene>
<evidence type="ECO:0000256" key="2">
    <source>
        <dbReference type="SAM" id="MobiDB-lite"/>
    </source>
</evidence>
<keyword evidence="4" id="KW-1185">Reference proteome</keyword>